<dbReference type="InterPro" id="IPR001356">
    <property type="entry name" value="HD"/>
</dbReference>
<comment type="caution">
    <text evidence="9">The sequence shown here is derived from an EMBL/GenBank/DDBJ whole genome shotgun (WGS) entry which is preliminary data.</text>
</comment>
<dbReference type="EMBL" id="CAJPWZ010002187">
    <property type="protein sequence ID" value="CAG2232552.1"/>
    <property type="molecule type" value="Genomic_DNA"/>
</dbReference>
<evidence type="ECO:0000256" key="1">
    <source>
        <dbReference type="ARBA" id="ARBA00004123"/>
    </source>
</evidence>
<evidence type="ECO:0000256" key="4">
    <source>
        <dbReference type="ARBA" id="ARBA00023242"/>
    </source>
</evidence>
<dbReference type="Gene3D" id="1.10.10.60">
    <property type="entry name" value="Homeodomain-like"/>
    <property type="match status" value="1"/>
</dbReference>
<dbReference type="SMART" id="SM00389">
    <property type="entry name" value="HOX"/>
    <property type="match status" value="1"/>
</dbReference>
<dbReference type="CDD" id="cd00086">
    <property type="entry name" value="homeodomain"/>
    <property type="match status" value="1"/>
</dbReference>
<dbReference type="Pfam" id="PF00046">
    <property type="entry name" value="Homeodomain"/>
    <property type="match status" value="1"/>
</dbReference>
<dbReference type="GO" id="GO:0000977">
    <property type="term" value="F:RNA polymerase II transcription regulatory region sequence-specific DNA binding"/>
    <property type="evidence" value="ECO:0007669"/>
    <property type="project" value="TreeGrafter"/>
</dbReference>
<keyword evidence="4 5" id="KW-0539">Nucleus</keyword>
<reference evidence="9" key="1">
    <citation type="submission" date="2021-03" db="EMBL/GenBank/DDBJ databases">
        <authorList>
            <person name="Bekaert M."/>
        </authorList>
    </citation>
    <scope>NUCLEOTIDE SEQUENCE</scope>
</reference>
<dbReference type="SUPFAM" id="SSF46689">
    <property type="entry name" value="Homeodomain-like"/>
    <property type="match status" value="1"/>
</dbReference>
<dbReference type="InterPro" id="IPR017970">
    <property type="entry name" value="Homeobox_CS"/>
</dbReference>
<evidence type="ECO:0000256" key="5">
    <source>
        <dbReference type="PROSITE-ProRule" id="PRU00108"/>
    </source>
</evidence>
<dbReference type="GO" id="GO:0005634">
    <property type="term" value="C:nucleus"/>
    <property type="evidence" value="ECO:0007669"/>
    <property type="project" value="UniProtKB-SubCell"/>
</dbReference>
<dbReference type="PANTHER" id="PTHR24329">
    <property type="entry name" value="HOMEOBOX PROTEIN ARISTALESS"/>
    <property type="match status" value="1"/>
</dbReference>
<gene>
    <name evidence="9" type="ORF">MEDL_45262</name>
</gene>
<evidence type="ECO:0000256" key="6">
    <source>
        <dbReference type="RuleBase" id="RU000682"/>
    </source>
</evidence>
<evidence type="ECO:0000256" key="2">
    <source>
        <dbReference type="ARBA" id="ARBA00023125"/>
    </source>
</evidence>
<feature type="compositionally biased region" description="Low complexity" evidence="7">
    <location>
        <begin position="298"/>
        <end position="317"/>
    </location>
</feature>
<dbReference type="AlphaFoldDB" id="A0A8S3TS73"/>
<feature type="compositionally biased region" description="Polar residues" evidence="7">
    <location>
        <begin position="114"/>
        <end position="123"/>
    </location>
</feature>
<dbReference type="InterPro" id="IPR009057">
    <property type="entry name" value="Homeodomain-like_sf"/>
</dbReference>
<dbReference type="PANTHER" id="PTHR24329:SF543">
    <property type="entry name" value="FI01017P-RELATED"/>
    <property type="match status" value="1"/>
</dbReference>
<feature type="region of interest" description="Disordered" evidence="7">
    <location>
        <begin position="293"/>
        <end position="330"/>
    </location>
</feature>
<feature type="region of interest" description="Disordered" evidence="7">
    <location>
        <begin position="93"/>
        <end position="127"/>
    </location>
</feature>
<evidence type="ECO:0000259" key="8">
    <source>
        <dbReference type="PROSITE" id="PS50071"/>
    </source>
</evidence>
<name>A0A8S3TS73_MYTED</name>
<dbReference type="OrthoDB" id="6097457at2759"/>
<dbReference type="InterPro" id="IPR050649">
    <property type="entry name" value="Paired_Homeobox_TFs"/>
</dbReference>
<sequence>MQEKVLPVNFQNEVIEETTMVPSSNTNSKQLTIDIPNDTLYENFGNLLPTMPSTNQYTGHLMNQNLIQAMVQTTTDERSQNISPTHQMYSVQEIEGHTSSSEEDSDRSYESAHNEVNSQVSLESRNEVKLASSSNCLNISPTNTSSTINRVGQSTNIRKQKKNRTTYSPNQVQVFERAFQENPYPDSAKIETLAIDLNIEEQNVKIWFQNKRARCRKRAQEKPQQHALPQMSPMMPPMGPYGMLPPYHPMLHGSPANAMPHPFFYSGYPFGINPHTPASPATYSQQLPGIRLDNRFASSPTSSTSSPNSSISSPNSSAGESPDTTGHISHMHPNMLHLKQYMPISLHNRSPTESLLATSHQQNLLALLTYRIYLGNYLSAEYLSTITHIQYLLAQLLNYIISFGNFPTTESLCTSHIQNLFAQLLTYRISLGNCLSAESLCTTTHLHNLLAQLLTYTIYLGNNLSAESLWATTYLQNLLAQLLICIISLHNYSPTESLCTTTNIQNLFGQLLICRISLHNFSPTKSLLATSNLQNLFCTSHSHIQNLLAHLTYRISLGNYLSAKTLSTTTHLQNLFAQLLTYRISLGNYLSAEYLSTTTHLQNLF</sequence>
<dbReference type="PROSITE" id="PS50071">
    <property type="entry name" value="HOMEOBOX_2"/>
    <property type="match status" value="1"/>
</dbReference>
<organism evidence="9 10">
    <name type="scientific">Mytilus edulis</name>
    <name type="common">Blue mussel</name>
    <dbReference type="NCBI Taxonomy" id="6550"/>
    <lineage>
        <taxon>Eukaryota</taxon>
        <taxon>Metazoa</taxon>
        <taxon>Spiralia</taxon>
        <taxon>Lophotrochozoa</taxon>
        <taxon>Mollusca</taxon>
        <taxon>Bivalvia</taxon>
        <taxon>Autobranchia</taxon>
        <taxon>Pteriomorphia</taxon>
        <taxon>Mytilida</taxon>
        <taxon>Mytiloidea</taxon>
        <taxon>Mytilidae</taxon>
        <taxon>Mytilinae</taxon>
        <taxon>Mytilus</taxon>
    </lineage>
</organism>
<dbReference type="Proteomes" id="UP000683360">
    <property type="component" value="Unassembled WGS sequence"/>
</dbReference>
<evidence type="ECO:0000256" key="7">
    <source>
        <dbReference type="SAM" id="MobiDB-lite"/>
    </source>
</evidence>
<protein>
    <submittedName>
        <fullName evidence="9">ARX</fullName>
    </submittedName>
</protein>
<dbReference type="PROSITE" id="PS00027">
    <property type="entry name" value="HOMEOBOX_1"/>
    <property type="match status" value="1"/>
</dbReference>
<proteinExistence type="predicted"/>
<evidence type="ECO:0000313" key="10">
    <source>
        <dbReference type="Proteomes" id="UP000683360"/>
    </source>
</evidence>
<comment type="subcellular location">
    <subcellularLocation>
        <location evidence="1 5 6">Nucleus</location>
    </subcellularLocation>
</comment>
<evidence type="ECO:0000256" key="3">
    <source>
        <dbReference type="ARBA" id="ARBA00023155"/>
    </source>
</evidence>
<keyword evidence="10" id="KW-1185">Reference proteome</keyword>
<feature type="domain" description="Homeobox" evidence="8">
    <location>
        <begin position="158"/>
        <end position="218"/>
    </location>
</feature>
<evidence type="ECO:0000313" key="9">
    <source>
        <dbReference type="EMBL" id="CAG2232552.1"/>
    </source>
</evidence>
<feature type="compositionally biased region" description="Polar residues" evidence="7">
    <location>
        <begin position="318"/>
        <end position="327"/>
    </location>
</feature>
<keyword evidence="2 5" id="KW-0238">DNA-binding</keyword>
<keyword evidence="3 5" id="KW-0371">Homeobox</keyword>
<accession>A0A8S3TS73</accession>
<feature type="DNA-binding region" description="Homeobox" evidence="5">
    <location>
        <begin position="160"/>
        <end position="219"/>
    </location>
</feature>
<dbReference type="GO" id="GO:0000981">
    <property type="term" value="F:DNA-binding transcription factor activity, RNA polymerase II-specific"/>
    <property type="evidence" value="ECO:0007669"/>
    <property type="project" value="InterPro"/>
</dbReference>